<feature type="region of interest" description="Disordered" evidence="1">
    <location>
        <begin position="1"/>
        <end position="24"/>
    </location>
</feature>
<proteinExistence type="predicted"/>
<dbReference type="AlphaFoldDB" id="B1T8C5"/>
<feature type="region of interest" description="Disordered" evidence="1">
    <location>
        <begin position="110"/>
        <end position="137"/>
    </location>
</feature>
<evidence type="ECO:0000313" key="2">
    <source>
        <dbReference type="EMBL" id="EDT40196.1"/>
    </source>
</evidence>
<feature type="compositionally biased region" description="Basic and acidic residues" evidence="1">
    <location>
        <begin position="161"/>
        <end position="217"/>
    </location>
</feature>
<evidence type="ECO:0000256" key="1">
    <source>
        <dbReference type="SAM" id="MobiDB-lite"/>
    </source>
</evidence>
<sequence>MALDLNLDRRQHGQDDQVPDGRDHQQRNHFEIAAIDHLHRIEQLGHREHVHHRCAFRERDEIVERGRQDGAHRLRQHDPRGLAATRQAERRGCFELSLVDRENAAADHLGGKRRVIQRETEHGREERADQVGGRRVEPHDVGEWHAEPHVFVQVAEVVEDQQQHDQRNRPEQPHEGPRARGEHARTRQPRQRDERAEREAEYRAEQRQHQRAREPGQHRRRQKPFGEYRPTPLRVAEDRMQRERDQHEREHGAGRARAVAGRHDAQARAGVADAGRRKRRQCAAEMGRVAHVGEGPRSGRSEAPRMAARRRHACASAASSCFCTAPRAAWRLALRGRPRWSRSVLPGRSRL</sequence>
<gene>
    <name evidence="2" type="ORF">BamMEX5DRAFT_4041</name>
</gene>
<comment type="caution">
    <text evidence="2">The sequence shown here is derived from an EMBL/GenBank/DDBJ whole genome shotgun (WGS) entry which is preliminary data.</text>
</comment>
<feature type="compositionally biased region" description="Basic and acidic residues" evidence="1">
    <location>
        <begin position="235"/>
        <end position="253"/>
    </location>
</feature>
<dbReference type="Proteomes" id="UP000004814">
    <property type="component" value="Unassembled WGS sequence"/>
</dbReference>
<feature type="region of interest" description="Disordered" evidence="1">
    <location>
        <begin position="159"/>
        <end position="283"/>
    </location>
</feature>
<organism evidence="2 3">
    <name type="scientific">Burkholderia ambifaria MEX-5</name>
    <dbReference type="NCBI Taxonomy" id="396597"/>
    <lineage>
        <taxon>Bacteria</taxon>
        <taxon>Pseudomonadati</taxon>
        <taxon>Pseudomonadota</taxon>
        <taxon>Betaproteobacteria</taxon>
        <taxon>Burkholderiales</taxon>
        <taxon>Burkholderiaceae</taxon>
        <taxon>Burkholderia</taxon>
        <taxon>Burkholderia cepacia complex</taxon>
    </lineage>
</organism>
<evidence type="ECO:0000313" key="3">
    <source>
        <dbReference type="Proteomes" id="UP000004814"/>
    </source>
</evidence>
<accession>B1T8C5</accession>
<reference evidence="2 3" key="1">
    <citation type="submission" date="2008-03" db="EMBL/GenBank/DDBJ databases">
        <title>Sequencing of the draft genome and assembly of Burkholderia ambifaria MEX-5.</title>
        <authorList>
            <consortium name="US DOE Joint Genome Institute (JGI-PGF)"/>
            <person name="Copeland A."/>
            <person name="Lucas S."/>
            <person name="Lapidus A."/>
            <person name="Glavina del Rio T."/>
            <person name="Dalin E."/>
            <person name="Tice H."/>
            <person name="Bruce D."/>
            <person name="Goodwin L."/>
            <person name="Pitluck S."/>
            <person name="Larimer F."/>
            <person name="Land M.L."/>
            <person name="Hauser L."/>
            <person name="Tiedje J."/>
            <person name="Richardson P."/>
        </authorList>
    </citation>
    <scope>NUCLEOTIDE SEQUENCE [LARGE SCALE GENOMIC DNA]</scope>
    <source>
        <strain evidence="2 3">MEX-5</strain>
    </source>
</reference>
<dbReference type="EMBL" id="ABLK01000141">
    <property type="protein sequence ID" value="EDT40196.1"/>
    <property type="molecule type" value="Genomic_DNA"/>
</dbReference>
<name>B1T8C5_9BURK</name>
<feature type="compositionally biased region" description="Basic and acidic residues" evidence="1">
    <location>
        <begin position="116"/>
        <end position="137"/>
    </location>
</feature>
<protein>
    <submittedName>
        <fullName evidence="2">Uncharacterized protein</fullName>
    </submittedName>
</protein>